<evidence type="ECO:0000313" key="8">
    <source>
        <dbReference type="Proteomes" id="UP000596130"/>
    </source>
</evidence>
<dbReference type="InterPro" id="IPR006162">
    <property type="entry name" value="Ppantetheine_attach_site"/>
</dbReference>
<dbReference type="Pfam" id="PF00550">
    <property type="entry name" value="PP-binding"/>
    <property type="match status" value="1"/>
</dbReference>
<dbReference type="Pfam" id="PF00501">
    <property type="entry name" value="AMP-binding"/>
    <property type="match status" value="1"/>
</dbReference>
<dbReference type="PANTHER" id="PTHR45527">
    <property type="entry name" value="NONRIBOSOMAL PEPTIDE SYNTHETASE"/>
    <property type="match status" value="1"/>
</dbReference>
<dbReference type="Gene3D" id="3.30.300.30">
    <property type="match status" value="1"/>
</dbReference>
<dbReference type="Gene3D" id="3.30.559.10">
    <property type="entry name" value="Chloramphenicol acetyltransferase-like domain"/>
    <property type="match status" value="1"/>
</dbReference>
<dbReference type="InterPro" id="IPR025110">
    <property type="entry name" value="AMP-bd_C"/>
</dbReference>
<evidence type="ECO:0000259" key="6">
    <source>
        <dbReference type="PROSITE" id="PS50075"/>
    </source>
</evidence>
<dbReference type="InterPro" id="IPR000873">
    <property type="entry name" value="AMP-dep_synth/lig_dom"/>
</dbReference>
<dbReference type="InterPro" id="IPR023213">
    <property type="entry name" value="CAT-like_dom_sf"/>
</dbReference>
<dbReference type="InterPro" id="IPR009081">
    <property type="entry name" value="PP-bd_ACP"/>
</dbReference>
<dbReference type="InterPro" id="IPR020806">
    <property type="entry name" value="PKS_PP-bd"/>
</dbReference>
<dbReference type="Pfam" id="PF13193">
    <property type="entry name" value="AMP-binding_C"/>
    <property type="match status" value="1"/>
</dbReference>
<dbReference type="RefSeq" id="WP_198504572.1">
    <property type="nucleotide sequence ID" value="NZ_CP065959.1"/>
</dbReference>
<name>A0A7T4PMJ9_9ACTN</name>
<dbReference type="GO" id="GO:0031177">
    <property type="term" value="F:phosphopantetheine binding"/>
    <property type="evidence" value="ECO:0007669"/>
    <property type="project" value="InterPro"/>
</dbReference>
<dbReference type="FunFam" id="1.10.1200.10:FF:000016">
    <property type="entry name" value="Non-ribosomal peptide synthase"/>
    <property type="match status" value="1"/>
</dbReference>
<dbReference type="PANTHER" id="PTHR45527:SF1">
    <property type="entry name" value="FATTY ACID SYNTHASE"/>
    <property type="match status" value="1"/>
</dbReference>
<evidence type="ECO:0000256" key="5">
    <source>
        <dbReference type="SAM" id="MobiDB-lite"/>
    </source>
</evidence>
<evidence type="ECO:0000313" key="7">
    <source>
        <dbReference type="EMBL" id="QQC92996.1"/>
    </source>
</evidence>
<dbReference type="Gene3D" id="3.40.50.1820">
    <property type="entry name" value="alpha/beta hydrolase"/>
    <property type="match status" value="1"/>
</dbReference>
<dbReference type="InterPro" id="IPR010071">
    <property type="entry name" value="AA_adenyl_dom"/>
</dbReference>
<dbReference type="GO" id="GO:0008610">
    <property type="term" value="P:lipid biosynthetic process"/>
    <property type="evidence" value="ECO:0007669"/>
    <property type="project" value="UniProtKB-ARBA"/>
</dbReference>
<evidence type="ECO:0000256" key="2">
    <source>
        <dbReference type="ARBA" id="ARBA00006432"/>
    </source>
</evidence>
<organism evidence="7 8">
    <name type="scientific">Streptomyces alfalfae</name>
    <dbReference type="NCBI Taxonomy" id="1642299"/>
    <lineage>
        <taxon>Bacteria</taxon>
        <taxon>Bacillati</taxon>
        <taxon>Actinomycetota</taxon>
        <taxon>Actinomycetes</taxon>
        <taxon>Kitasatosporales</taxon>
        <taxon>Streptomycetaceae</taxon>
        <taxon>Streptomyces</taxon>
    </lineage>
</organism>
<evidence type="ECO:0000256" key="4">
    <source>
        <dbReference type="ARBA" id="ARBA00022553"/>
    </source>
</evidence>
<dbReference type="GO" id="GO:0003824">
    <property type="term" value="F:catalytic activity"/>
    <property type="evidence" value="ECO:0007669"/>
    <property type="project" value="InterPro"/>
</dbReference>
<reference evidence="7 8" key="1">
    <citation type="submission" date="2020-12" db="EMBL/GenBank/DDBJ databases">
        <title>Identification and biosynthesis of polyene macrolides produced by Streptomyces alfalfae Men-myco-93-63.</title>
        <authorList>
            <person name="Liu D."/>
            <person name="Li Y."/>
            <person name="Liu L."/>
            <person name="Han X."/>
            <person name="Shen F."/>
        </authorList>
    </citation>
    <scope>NUCLEOTIDE SEQUENCE [LARGE SCALE GENOMIC DNA]</scope>
    <source>
        <strain evidence="7 8">Men-myco-93-63</strain>
    </source>
</reference>
<dbReference type="InterPro" id="IPR036736">
    <property type="entry name" value="ACP-like_sf"/>
</dbReference>
<dbReference type="SUPFAM" id="SSF56801">
    <property type="entry name" value="Acetyl-CoA synthetase-like"/>
    <property type="match status" value="1"/>
</dbReference>
<accession>A0A7T4PMJ9</accession>
<comment type="cofactor">
    <cofactor evidence="1">
        <name>pantetheine 4'-phosphate</name>
        <dbReference type="ChEBI" id="CHEBI:47942"/>
    </cofactor>
</comment>
<dbReference type="PROSITE" id="PS50075">
    <property type="entry name" value="CARRIER"/>
    <property type="match status" value="1"/>
</dbReference>
<proteinExistence type="inferred from homology"/>
<dbReference type="FunFam" id="2.30.38.10:FF:000001">
    <property type="entry name" value="Non-ribosomal peptide synthetase PvdI"/>
    <property type="match status" value="1"/>
</dbReference>
<dbReference type="Pfam" id="PF00668">
    <property type="entry name" value="Condensation"/>
    <property type="match status" value="1"/>
</dbReference>
<dbReference type="AlphaFoldDB" id="A0A7T4PMJ9"/>
<dbReference type="GO" id="GO:0043041">
    <property type="term" value="P:amino acid activation for nonribosomal peptide biosynthetic process"/>
    <property type="evidence" value="ECO:0007669"/>
    <property type="project" value="TreeGrafter"/>
</dbReference>
<dbReference type="GO" id="GO:0005829">
    <property type="term" value="C:cytosol"/>
    <property type="evidence" value="ECO:0007669"/>
    <property type="project" value="TreeGrafter"/>
</dbReference>
<sequence>MSAPAIDEILPLTPLQEGILFHSLAEDGARGLYVAQYTVPLEGPLDEARLRDAVRRTLVRHPNLRARIHHRANGQPVQVVPRDVEPHWSVAGPDDGDAVLRAARTGGVGVEGGPLIRFDLVRDGVDRYRLAVTAHHCVLDGWSASVLLREVLAGYAGEDLAPPAPYRGFLGWLAGRDRAAAERAWREELADAPPTLLAPESGAAAARRATVVRELSPARTAELGGRMRSLNTTLTTAVQAAWALVLARHTDRDDVTFGSVLSGRPAELNGVEDMVGMLVNTVPVRVRTGASATLADLLADVRARRLALAAHDHVGLGEAARAAGVDGPLLDTTVTVEAVPDVAPWSRDLGGLRVGEIGCEETAHYPVTVVVTPGERLSVRVHHDTSRVPAAVARVLATQLTQVLGVIADDPRAHPGDIEPCDAREAGRMLDAGRGERLPLPQHPCVHTVFAEQAAREPDATALVFEGRRVSYGELDQHANRLAHHLIGLGIGRGDWVGVRLERGPHLVTALLAALKSGAAYVLLDPDFPGARAAECVRATGCRTVVSDRPLPDEVAERDGPRLVRIDDPRLDEAPRTDPGTPVDGEDHACVLFTSGSQGRPKGVVAPHRALVGSLLGQAFARVTPSDVVLQCSPMSWDAFAFELLSALFAGATCVLQPGGAPEPEVAVRLMGEHRVTVAHFSSSLLNYLVEAHPSAFDTVRLVLTGGEAASPGHLERLLRRRPGLTLVNAYSPLECMMVTVYRRVTLEDCLDGSVPLGGPVANKHFYVLDDHLRVLPPGMVGEVYLGGVGEAHGYLGEARLTAERFVADPYGPPGSRMYRSGDLARWRADGAVEYLGRRDDQVKLRGFRIEPSEVETALARHPGISGARVLVRTEGPGDQRLVAYVVPHGGTPAEPEELRAHAAAALPEHLRPVAYVTLERFPTTPNGKLDRRALPPPEYGSAAASSPAPDDPVRARLCVLFAEVLGVERVGADDDFFRLGGHSILALRLLGRIKAEFGHEVRLRTLLRHPSVAGVAGELAAAPG</sequence>
<protein>
    <submittedName>
        <fullName evidence="7">Amino acid adenylation domain-containing protein</fullName>
    </submittedName>
</protein>
<evidence type="ECO:0000256" key="3">
    <source>
        <dbReference type="ARBA" id="ARBA00022450"/>
    </source>
</evidence>
<dbReference type="Proteomes" id="UP000596130">
    <property type="component" value="Chromosome"/>
</dbReference>
<evidence type="ECO:0000256" key="1">
    <source>
        <dbReference type="ARBA" id="ARBA00001957"/>
    </source>
</evidence>
<dbReference type="GO" id="GO:0072330">
    <property type="term" value="P:monocarboxylic acid biosynthetic process"/>
    <property type="evidence" value="ECO:0007669"/>
    <property type="project" value="UniProtKB-ARBA"/>
</dbReference>
<feature type="domain" description="Carrier" evidence="6">
    <location>
        <begin position="949"/>
        <end position="1024"/>
    </location>
</feature>
<dbReference type="InterPro" id="IPR029058">
    <property type="entry name" value="AB_hydrolase_fold"/>
</dbReference>
<dbReference type="EMBL" id="CP065959">
    <property type="protein sequence ID" value="QQC92996.1"/>
    <property type="molecule type" value="Genomic_DNA"/>
</dbReference>
<dbReference type="SUPFAM" id="SSF52777">
    <property type="entry name" value="CoA-dependent acyltransferases"/>
    <property type="match status" value="2"/>
</dbReference>
<feature type="region of interest" description="Disordered" evidence="5">
    <location>
        <begin position="927"/>
        <end position="951"/>
    </location>
</feature>
<dbReference type="InterPro" id="IPR042099">
    <property type="entry name" value="ANL_N_sf"/>
</dbReference>
<dbReference type="Gene3D" id="3.40.50.12780">
    <property type="entry name" value="N-terminal domain of ligase-like"/>
    <property type="match status" value="1"/>
</dbReference>
<dbReference type="InterPro" id="IPR001242">
    <property type="entry name" value="Condensation_dom"/>
</dbReference>
<comment type="similarity">
    <text evidence="2">Belongs to the ATP-dependent AMP-binding enzyme family.</text>
</comment>
<dbReference type="PROSITE" id="PS00012">
    <property type="entry name" value="PHOSPHOPANTETHEINE"/>
    <property type="match status" value="1"/>
</dbReference>
<dbReference type="Gene3D" id="3.30.559.30">
    <property type="entry name" value="Nonribosomal peptide synthetase, condensation domain"/>
    <property type="match status" value="1"/>
</dbReference>
<dbReference type="GO" id="GO:0044550">
    <property type="term" value="P:secondary metabolite biosynthetic process"/>
    <property type="evidence" value="ECO:0007669"/>
    <property type="project" value="TreeGrafter"/>
</dbReference>
<dbReference type="NCBIfam" id="TIGR01733">
    <property type="entry name" value="AA-adenyl-dom"/>
    <property type="match status" value="1"/>
</dbReference>
<keyword evidence="4" id="KW-0597">Phosphoprotein</keyword>
<dbReference type="CDD" id="cd12117">
    <property type="entry name" value="A_NRPS_Srf_like"/>
    <property type="match status" value="1"/>
</dbReference>
<dbReference type="FunFam" id="3.30.300.30:FF:000010">
    <property type="entry name" value="Enterobactin synthetase component F"/>
    <property type="match status" value="1"/>
</dbReference>
<keyword evidence="3" id="KW-0596">Phosphopantetheine</keyword>
<gene>
    <name evidence="7" type="ORF">I8755_35130</name>
</gene>
<dbReference type="SMART" id="SM00823">
    <property type="entry name" value="PKS_PP"/>
    <property type="match status" value="1"/>
</dbReference>
<dbReference type="InterPro" id="IPR045851">
    <property type="entry name" value="AMP-bd_C_sf"/>
</dbReference>
<dbReference type="SUPFAM" id="SSF47336">
    <property type="entry name" value="ACP-like"/>
    <property type="match status" value="1"/>
</dbReference>
<dbReference type="GO" id="GO:0017000">
    <property type="term" value="P:antibiotic biosynthetic process"/>
    <property type="evidence" value="ECO:0007669"/>
    <property type="project" value="UniProtKB-ARBA"/>
</dbReference>